<dbReference type="Proteomes" id="UP000019487">
    <property type="component" value="Unassembled WGS sequence"/>
</dbReference>
<feature type="compositionally biased region" description="Basic and acidic residues" evidence="1">
    <location>
        <begin position="272"/>
        <end position="298"/>
    </location>
</feature>
<feature type="compositionally biased region" description="Basic and acidic residues" evidence="1">
    <location>
        <begin position="29"/>
        <end position="41"/>
    </location>
</feature>
<feature type="region of interest" description="Disordered" evidence="1">
    <location>
        <begin position="251"/>
        <end position="316"/>
    </location>
</feature>
<feature type="compositionally biased region" description="Basic and acidic residues" evidence="1">
    <location>
        <begin position="1"/>
        <end position="12"/>
    </location>
</feature>
<comment type="caution">
    <text evidence="2">The sequence shown here is derived from an EMBL/GenBank/DDBJ whole genome shotgun (WGS) entry which is preliminary data.</text>
</comment>
<proteinExistence type="predicted"/>
<feature type="compositionally biased region" description="Basic and acidic residues" evidence="1">
    <location>
        <begin position="251"/>
        <end position="264"/>
    </location>
</feature>
<evidence type="ECO:0000256" key="1">
    <source>
        <dbReference type="SAM" id="MobiDB-lite"/>
    </source>
</evidence>
<protein>
    <submittedName>
        <fullName evidence="2">Uncharacterized protein</fullName>
    </submittedName>
</protein>
<organism evidence="2 3">
    <name type="scientific">Sclerotinia borealis (strain F-4128)</name>
    <dbReference type="NCBI Taxonomy" id="1432307"/>
    <lineage>
        <taxon>Eukaryota</taxon>
        <taxon>Fungi</taxon>
        <taxon>Dikarya</taxon>
        <taxon>Ascomycota</taxon>
        <taxon>Pezizomycotina</taxon>
        <taxon>Leotiomycetes</taxon>
        <taxon>Helotiales</taxon>
        <taxon>Sclerotiniaceae</taxon>
        <taxon>Sclerotinia</taxon>
    </lineage>
</organism>
<dbReference type="EMBL" id="AYSA01000268">
    <property type="protein sequence ID" value="ESZ94102.1"/>
    <property type="molecule type" value="Genomic_DNA"/>
</dbReference>
<reference evidence="2 3" key="1">
    <citation type="journal article" date="2014" name="Genome Announc.">
        <title>Draft genome sequence of Sclerotinia borealis, a psychrophilic plant pathogenic fungus.</title>
        <authorList>
            <person name="Mardanov A.V."/>
            <person name="Beletsky A.V."/>
            <person name="Kadnikov V.V."/>
            <person name="Ignatov A.N."/>
            <person name="Ravin N.V."/>
        </authorList>
    </citation>
    <scope>NUCLEOTIDE SEQUENCE [LARGE SCALE GENOMIC DNA]</scope>
    <source>
        <strain evidence="3">F-4157</strain>
    </source>
</reference>
<dbReference type="HOGENOM" id="CLU_880436_0_0_1"/>
<keyword evidence="3" id="KW-1185">Reference proteome</keyword>
<evidence type="ECO:0000313" key="3">
    <source>
        <dbReference type="Proteomes" id="UP000019487"/>
    </source>
</evidence>
<evidence type="ECO:0000313" key="2">
    <source>
        <dbReference type="EMBL" id="ESZ94102.1"/>
    </source>
</evidence>
<accession>W9CBG7</accession>
<sequence>MSQELRRYEEKTPYQLPPDDGIEAEEYNGDERGQQADDDRGYQPQGGPGTAYAAAYSTTKIPASYGEAETASGYQGGHQRQRYQHYSRHDHPRDDAYYAHARRSSVPESRYGPPGVERPPAFERPRVTVRVGHESRHQTNHSSPSQQTIPYRYLEPGDPTRRILPHHLKNNSLQDRYLSRSSALHVQMPIDNRMFASRDTIPVWDYQAGGGIMPTPEELNREIDAMLAGGQENINIPRLVEYDEEIERERQRWEREEREREERERRRRRERRERERQEQKRERERHEAEQLKREDEIRRQRKKGHYAERSPRKHRN</sequence>
<feature type="region of interest" description="Disordered" evidence="1">
    <location>
        <begin position="67"/>
        <end position="88"/>
    </location>
</feature>
<dbReference type="AlphaFoldDB" id="W9CBG7"/>
<feature type="region of interest" description="Disordered" evidence="1">
    <location>
        <begin position="1"/>
        <end position="54"/>
    </location>
</feature>
<feature type="region of interest" description="Disordered" evidence="1">
    <location>
        <begin position="101"/>
        <end position="125"/>
    </location>
</feature>
<name>W9CBG7_SCLBF</name>
<gene>
    <name evidence="2" type="ORF">SBOR_5522</name>
</gene>